<evidence type="ECO:0000313" key="2">
    <source>
        <dbReference type="EMBL" id="SFF46198.1"/>
    </source>
</evidence>
<reference evidence="3" key="1">
    <citation type="submission" date="2016-10" db="EMBL/GenBank/DDBJ databases">
        <authorList>
            <person name="Varghese N."/>
            <person name="Submissions S."/>
        </authorList>
    </citation>
    <scope>NUCLEOTIDE SEQUENCE [LARGE SCALE GENOMIC DNA]</scope>
    <source>
        <strain evidence="3">UNC178MFTsu3.1</strain>
    </source>
</reference>
<organism evidence="2 3">
    <name type="scientific">Dyella marensis</name>
    <dbReference type="NCBI Taxonomy" id="500610"/>
    <lineage>
        <taxon>Bacteria</taxon>
        <taxon>Pseudomonadati</taxon>
        <taxon>Pseudomonadota</taxon>
        <taxon>Gammaproteobacteria</taxon>
        <taxon>Lysobacterales</taxon>
        <taxon>Rhodanobacteraceae</taxon>
        <taxon>Dyella</taxon>
    </lineage>
</organism>
<name>A0A1I2IWW6_9GAMM</name>
<feature type="region of interest" description="Disordered" evidence="1">
    <location>
        <begin position="1"/>
        <end position="37"/>
    </location>
</feature>
<accession>A0A1I2IWW6</accession>
<keyword evidence="3" id="KW-1185">Reference proteome</keyword>
<proteinExistence type="predicted"/>
<dbReference type="Proteomes" id="UP000199477">
    <property type="component" value="Unassembled WGS sequence"/>
</dbReference>
<sequence>MTLPNTPLTVVASGGDAPTSAEQSVLSPTSTPDAPPLLGTAHVDYNLHPLKVAGLDHFIEQPDGNERFRIS</sequence>
<dbReference type="EMBL" id="FONH01000019">
    <property type="protein sequence ID" value="SFF46198.1"/>
    <property type="molecule type" value="Genomic_DNA"/>
</dbReference>
<protein>
    <submittedName>
        <fullName evidence="2">Uncharacterized protein</fullName>
    </submittedName>
</protein>
<gene>
    <name evidence="2" type="ORF">SAMN02799615_03673</name>
</gene>
<feature type="compositionally biased region" description="Polar residues" evidence="1">
    <location>
        <begin position="20"/>
        <end position="32"/>
    </location>
</feature>
<evidence type="ECO:0000313" key="3">
    <source>
        <dbReference type="Proteomes" id="UP000199477"/>
    </source>
</evidence>
<dbReference type="RefSeq" id="WP_026635877.1">
    <property type="nucleotide sequence ID" value="NZ_FONH01000019.1"/>
</dbReference>
<dbReference type="AlphaFoldDB" id="A0A1I2IWW6"/>
<evidence type="ECO:0000256" key="1">
    <source>
        <dbReference type="SAM" id="MobiDB-lite"/>
    </source>
</evidence>